<feature type="domain" description="MurNAc-LAA" evidence="3">
    <location>
        <begin position="369"/>
        <end position="479"/>
    </location>
</feature>
<dbReference type="GO" id="GO:0030288">
    <property type="term" value="C:outer membrane-bounded periplasmic space"/>
    <property type="evidence" value="ECO:0007669"/>
    <property type="project" value="TreeGrafter"/>
</dbReference>
<keyword evidence="5" id="KW-1185">Reference proteome</keyword>
<feature type="signal peptide" evidence="2">
    <location>
        <begin position="1"/>
        <end position="23"/>
    </location>
</feature>
<dbReference type="PANTHER" id="PTHR30404:SF0">
    <property type="entry name" value="N-ACETYLMURAMOYL-L-ALANINE AMIDASE AMIC"/>
    <property type="match status" value="1"/>
</dbReference>
<dbReference type="RefSeq" id="WP_245698190.1">
    <property type="nucleotide sequence ID" value="NZ_FNHB01000011.1"/>
</dbReference>
<dbReference type="STRING" id="146817.SAMN04488502_11116"/>
<evidence type="ECO:0000256" key="1">
    <source>
        <dbReference type="ARBA" id="ARBA00022801"/>
    </source>
</evidence>
<accession>A0A1G9Y803</accession>
<keyword evidence="1" id="KW-0378">Hydrolase</keyword>
<dbReference type="SUPFAM" id="SSF53187">
    <property type="entry name" value="Zn-dependent exopeptidases"/>
    <property type="match status" value="1"/>
</dbReference>
<dbReference type="PANTHER" id="PTHR30404">
    <property type="entry name" value="N-ACETYLMURAMOYL-L-ALANINE AMIDASE"/>
    <property type="match status" value="1"/>
</dbReference>
<dbReference type="AlphaFoldDB" id="A0A1G9Y803"/>
<proteinExistence type="predicted"/>
<dbReference type="Gene3D" id="3.40.630.40">
    <property type="entry name" value="Zn-dependent exopeptidases"/>
    <property type="match status" value="1"/>
</dbReference>
<evidence type="ECO:0000313" key="4">
    <source>
        <dbReference type="EMBL" id="SDN05272.1"/>
    </source>
</evidence>
<dbReference type="CDD" id="cd02696">
    <property type="entry name" value="MurNAc-LAA"/>
    <property type="match status" value="1"/>
</dbReference>
<evidence type="ECO:0000256" key="2">
    <source>
        <dbReference type="SAM" id="SignalP"/>
    </source>
</evidence>
<dbReference type="Gene3D" id="2.60.40.3500">
    <property type="match status" value="2"/>
</dbReference>
<protein>
    <submittedName>
        <fullName evidence="4">N-acetylmuramoyl-L-alanine amidase</fullName>
    </submittedName>
</protein>
<dbReference type="GO" id="GO:0009253">
    <property type="term" value="P:peptidoglycan catabolic process"/>
    <property type="evidence" value="ECO:0007669"/>
    <property type="project" value="InterPro"/>
</dbReference>
<dbReference type="Pfam" id="PF01520">
    <property type="entry name" value="Amidase_3"/>
    <property type="match status" value="1"/>
</dbReference>
<dbReference type="InterPro" id="IPR050695">
    <property type="entry name" value="N-acetylmuramoyl_amidase_3"/>
</dbReference>
<sequence length="492" mass="52844">MIRKKILGLFLMLAMIVPQLVWAAQPGVMTKANFAVHKDENTGEQKLRMVIDVTGAVQTSASVSTAGPELIVTVKGASAGRLRTLPLDGKIARVAKFSRLDASSSQIAIKLPVMPADSNYRVFTLPSDAEANRPFRVVVDIQQPSAAQAAAPKPEKQPKQSAAKAELTQANFAVHTDAVTGEQKLRLVVETSGQVETAANFVSSPEPQLIVNVKGASIGRLQQAMKLDGTIANSVNFVRTDDNNSQMLINLPAMLDKSDYRVFVLPSDREANRPFRVVVDITKQLAPVEFNFTPGLKGKVIVIDPGHGGSDPGAIGPGSTQEKAVTLAVSQKVKAALEKAGAKVIMTRQDDRDVFGTRATAVEELDARTKVANSIKADIFLSIHANAFGNRSVGGTSTHYYLKSRYDRMLAENLQASLVSAVGLNDRGAQTANFYVVKRTLMPAALIETAFISNPDEEKLLNSPKFQQQLAQGIVDGLDQFFLQAAKKGGGQ</sequence>
<dbReference type="SMART" id="SM00646">
    <property type="entry name" value="Ami_3"/>
    <property type="match status" value="1"/>
</dbReference>
<dbReference type="EMBL" id="FNHB01000011">
    <property type="protein sequence ID" value="SDN05272.1"/>
    <property type="molecule type" value="Genomic_DNA"/>
</dbReference>
<evidence type="ECO:0000313" key="5">
    <source>
        <dbReference type="Proteomes" id="UP000214880"/>
    </source>
</evidence>
<gene>
    <name evidence="4" type="ORF">SAMN04488502_11116</name>
</gene>
<keyword evidence="2" id="KW-0732">Signal</keyword>
<evidence type="ECO:0000259" key="3">
    <source>
        <dbReference type="SMART" id="SM00646"/>
    </source>
</evidence>
<name>A0A1G9Y803_9FIRM</name>
<dbReference type="GO" id="GO:0008745">
    <property type="term" value="F:N-acetylmuramoyl-L-alanine amidase activity"/>
    <property type="evidence" value="ECO:0007669"/>
    <property type="project" value="InterPro"/>
</dbReference>
<feature type="chain" id="PRO_5011649956" evidence="2">
    <location>
        <begin position="24"/>
        <end position="492"/>
    </location>
</feature>
<dbReference type="Proteomes" id="UP000214880">
    <property type="component" value="Unassembled WGS sequence"/>
</dbReference>
<organism evidence="4 5">
    <name type="scientific">Dendrosporobacter quercicolus</name>
    <dbReference type="NCBI Taxonomy" id="146817"/>
    <lineage>
        <taxon>Bacteria</taxon>
        <taxon>Bacillati</taxon>
        <taxon>Bacillota</taxon>
        <taxon>Negativicutes</taxon>
        <taxon>Selenomonadales</taxon>
        <taxon>Sporomusaceae</taxon>
        <taxon>Dendrosporobacter</taxon>
    </lineage>
</organism>
<reference evidence="4 5" key="1">
    <citation type="submission" date="2016-10" db="EMBL/GenBank/DDBJ databases">
        <authorList>
            <person name="de Groot N.N."/>
        </authorList>
    </citation>
    <scope>NUCLEOTIDE SEQUENCE [LARGE SCALE GENOMIC DNA]</scope>
    <source>
        <strain evidence="4 5">DSM 1736</strain>
    </source>
</reference>
<dbReference type="InterPro" id="IPR002508">
    <property type="entry name" value="MurNAc-LAA_cat"/>
</dbReference>